<feature type="compositionally biased region" description="Basic and acidic residues" evidence="1">
    <location>
        <begin position="736"/>
        <end position="746"/>
    </location>
</feature>
<reference evidence="2 3" key="1">
    <citation type="journal article" date="2024" name="Commun. Biol.">
        <title>Comparative genomic analysis of thermophilic fungi reveals convergent evolutionary adaptations and gene losses.</title>
        <authorList>
            <person name="Steindorff A.S."/>
            <person name="Aguilar-Pontes M.V."/>
            <person name="Robinson A.J."/>
            <person name="Andreopoulos B."/>
            <person name="LaButti K."/>
            <person name="Kuo A."/>
            <person name="Mondo S."/>
            <person name="Riley R."/>
            <person name="Otillar R."/>
            <person name="Haridas S."/>
            <person name="Lipzen A."/>
            <person name="Grimwood J."/>
            <person name="Schmutz J."/>
            <person name="Clum A."/>
            <person name="Reid I.D."/>
            <person name="Moisan M.C."/>
            <person name="Butler G."/>
            <person name="Nguyen T.T.M."/>
            <person name="Dewar K."/>
            <person name="Conant G."/>
            <person name="Drula E."/>
            <person name="Henrissat B."/>
            <person name="Hansel C."/>
            <person name="Singer S."/>
            <person name="Hutchinson M.I."/>
            <person name="de Vries R.P."/>
            <person name="Natvig D.O."/>
            <person name="Powell A.J."/>
            <person name="Tsang A."/>
            <person name="Grigoriev I.V."/>
        </authorList>
    </citation>
    <scope>NUCLEOTIDE SEQUENCE [LARGE SCALE GENOMIC DNA]</scope>
    <source>
        <strain evidence="2 3">CBS 494.80</strain>
    </source>
</reference>
<feature type="compositionally biased region" description="Polar residues" evidence="1">
    <location>
        <begin position="678"/>
        <end position="688"/>
    </location>
</feature>
<keyword evidence="3" id="KW-1185">Reference proteome</keyword>
<evidence type="ECO:0000313" key="3">
    <source>
        <dbReference type="Proteomes" id="UP001595075"/>
    </source>
</evidence>
<feature type="region of interest" description="Disordered" evidence="1">
    <location>
        <begin position="664"/>
        <end position="852"/>
    </location>
</feature>
<feature type="region of interest" description="Disordered" evidence="1">
    <location>
        <begin position="241"/>
        <end position="306"/>
    </location>
</feature>
<feature type="region of interest" description="Disordered" evidence="1">
    <location>
        <begin position="385"/>
        <end position="631"/>
    </location>
</feature>
<feature type="compositionally biased region" description="Basic and acidic residues" evidence="1">
    <location>
        <begin position="34"/>
        <end position="62"/>
    </location>
</feature>
<feature type="compositionally biased region" description="Polar residues" evidence="1">
    <location>
        <begin position="802"/>
        <end position="823"/>
    </location>
</feature>
<name>A0ABR4C8H5_9HELO</name>
<feature type="compositionally biased region" description="Basic and acidic residues" evidence="1">
    <location>
        <begin position="463"/>
        <end position="481"/>
    </location>
</feature>
<feature type="compositionally biased region" description="Polar residues" evidence="1">
    <location>
        <begin position="389"/>
        <end position="430"/>
    </location>
</feature>
<feature type="compositionally biased region" description="Low complexity" evidence="1">
    <location>
        <begin position="754"/>
        <end position="773"/>
    </location>
</feature>
<organism evidence="2 3">
    <name type="scientific">Oculimacula yallundae</name>
    <dbReference type="NCBI Taxonomy" id="86028"/>
    <lineage>
        <taxon>Eukaryota</taxon>
        <taxon>Fungi</taxon>
        <taxon>Dikarya</taxon>
        <taxon>Ascomycota</taxon>
        <taxon>Pezizomycotina</taxon>
        <taxon>Leotiomycetes</taxon>
        <taxon>Helotiales</taxon>
        <taxon>Ploettnerulaceae</taxon>
        <taxon>Oculimacula</taxon>
    </lineage>
</organism>
<sequence>MVRTNALSKSVWAQLGRGTTKGRDTEDSGAPTRVSEDAQARTVDQHAARLFDFAPQKRDQLPERPSTSAGPASNFAKRRNAEKRETKDDLHFNPLAVHGVGTTFYNFPLPGFLPTPASSPKSAHHPASSKLQETRPSTPESMEMAPMKEDIPQAEIGMALGSPLHPPTAWTPIPSDRYTESPDHVDDDFSNPTPVKQKTSKWKLLGGLFGGKKNEAQSTAFYQVQPESSPQAPLDHGFVFGNASDNPKPRGRGRSISIARKAGKQKPDMGRSNTVPLRFDFNGSSKANPTGNPEITIDGGSVAYDGPRSTQKGAGLLDVDIPSIQMERYSIMFGSLLQPQAQSQSSSLLTRRQATLDKLKTVNEAIASKEGELEAKSKLLLPRRATSPGFKTQSPGFSLFPNTPTSRARDASPSNARPSLSLQRSNTSPAALSPSRPSFAPGASNEDHAYLVSGDSPTVPFRQHPDMHRGPRARRKEEPKAVPELALETNKWSQDQSHLDSSSDSESPILTTIPLKPRLTEPIWQMANSPHAGNDSVSGSSTSGSDHSTSTSASSITTPLSASTAPYPVMKPVHINSPPQTRTRAATVNQAPPKTRSRSATTGTAPSSIPRSNIASAMSSSLADPKSEDEARLESAADVSIARQISISRQQRELLVSTKTVLNSSLKNSPVPSPSPVTRTNTAPSIVSPSKKIPTPTNPNGSPKKDRVVGAQNFPSPASGIGKVASPLGAIATATQEERERGERGRASPQLYHQQQQQMSPSGSGKDSMSSPGRLVQVAKPSTPTLVVVGGGGDEREKAWVNANTNNSNMRTEQSQAQSQTPVGFSERSKMKESSLSQTHVHQSSNSTASSLTGEIRVGLAVPRENSQASGVTLGSVKRAREMAMSNRKSERVIVERMSVVSS</sequence>
<feature type="region of interest" description="Disordered" evidence="1">
    <location>
        <begin position="165"/>
        <end position="197"/>
    </location>
</feature>
<feature type="region of interest" description="Disordered" evidence="1">
    <location>
        <begin position="1"/>
        <end position="89"/>
    </location>
</feature>
<protein>
    <submittedName>
        <fullName evidence="2">Uncharacterized protein</fullName>
    </submittedName>
</protein>
<feature type="compositionally biased region" description="Polar residues" evidence="1">
    <location>
        <begin position="834"/>
        <end position="852"/>
    </location>
</feature>
<evidence type="ECO:0000313" key="2">
    <source>
        <dbReference type="EMBL" id="KAL2065468.1"/>
    </source>
</evidence>
<dbReference type="EMBL" id="JAZHXI010000012">
    <property type="protein sequence ID" value="KAL2065468.1"/>
    <property type="molecule type" value="Genomic_DNA"/>
</dbReference>
<feature type="compositionally biased region" description="Polar residues" evidence="1">
    <location>
        <begin position="282"/>
        <end position="293"/>
    </location>
</feature>
<accession>A0ABR4C8H5</accession>
<gene>
    <name evidence="2" type="ORF">VTL71DRAFT_3138</name>
</gene>
<proteinExistence type="predicted"/>
<feature type="compositionally biased region" description="Low complexity" evidence="1">
    <location>
        <begin position="493"/>
        <end position="507"/>
    </location>
</feature>
<feature type="compositionally biased region" description="Polar residues" evidence="1">
    <location>
        <begin position="577"/>
        <end position="622"/>
    </location>
</feature>
<comment type="caution">
    <text evidence="2">The sequence shown here is derived from an EMBL/GenBank/DDBJ whole genome shotgun (WGS) entry which is preliminary data.</text>
</comment>
<feature type="region of interest" description="Disordered" evidence="1">
    <location>
        <begin position="116"/>
        <end position="143"/>
    </location>
</feature>
<dbReference type="Proteomes" id="UP001595075">
    <property type="component" value="Unassembled WGS sequence"/>
</dbReference>
<evidence type="ECO:0000256" key="1">
    <source>
        <dbReference type="SAM" id="MobiDB-lite"/>
    </source>
</evidence>
<feature type="compositionally biased region" description="Low complexity" evidence="1">
    <location>
        <begin position="116"/>
        <end position="130"/>
    </location>
</feature>
<feature type="compositionally biased region" description="Low complexity" evidence="1">
    <location>
        <begin position="536"/>
        <end position="565"/>
    </location>
</feature>